<name>Q47MK2_THEFY</name>
<dbReference type="eggNOG" id="COG0545">
    <property type="taxonomic scope" value="Bacteria"/>
</dbReference>
<dbReference type="GO" id="GO:0003755">
    <property type="term" value="F:peptidyl-prolyl cis-trans isomerase activity"/>
    <property type="evidence" value="ECO:0007669"/>
    <property type="project" value="UniProtKB-UniRule"/>
</dbReference>
<evidence type="ECO:0000259" key="9">
    <source>
        <dbReference type="PROSITE" id="PS50059"/>
    </source>
</evidence>
<keyword evidence="4 5" id="KW-0413">Isomerase</keyword>
<evidence type="ECO:0000313" key="10">
    <source>
        <dbReference type="EMBL" id="AAZ56318.1"/>
    </source>
</evidence>
<comment type="similarity">
    <text evidence="2 6">Belongs to the FKBP-type PPIase family.</text>
</comment>
<accession>Q47MK2</accession>
<dbReference type="HOGENOM" id="CLU_053307_0_1_11"/>
<proteinExistence type="inferred from homology"/>
<evidence type="ECO:0000256" key="1">
    <source>
        <dbReference type="ARBA" id="ARBA00000971"/>
    </source>
</evidence>
<evidence type="ECO:0000256" key="4">
    <source>
        <dbReference type="ARBA" id="ARBA00023235"/>
    </source>
</evidence>
<protein>
    <recommendedName>
        <fullName evidence="6">Peptidyl-prolyl cis-trans isomerase</fullName>
        <ecNumber evidence="6">5.2.1.8</ecNumber>
    </recommendedName>
</protein>
<evidence type="ECO:0000256" key="8">
    <source>
        <dbReference type="SAM" id="SignalP"/>
    </source>
</evidence>
<dbReference type="EMBL" id="CP000088">
    <property type="protein sequence ID" value="AAZ56318.1"/>
    <property type="molecule type" value="Genomic_DNA"/>
</dbReference>
<dbReference type="InterPro" id="IPR001179">
    <property type="entry name" value="PPIase_FKBP_dom"/>
</dbReference>
<evidence type="ECO:0000256" key="3">
    <source>
        <dbReference type="ARBA" id="ARBA00023110"/>
    </source>
</evidence>
<dbReference type="EC" id="5.2.1.8" evidence="6"/>
<keyword evidence="3 5" id="KW-0697">Rotamase</keyword>
<evidence type="ECO:0000256" key="2">
    <source>
        <dbReference type="ARBA" id="ARBA00006577"/>
    </source>
</evidence>
<dbReference type="Gene3D" id="3.10.50.40">
    <property type="match status" value="1"/>
</dbReference>
<feature type="region of interest" description="Disordered" evidence="7">
    <location>
        <begin position="168"/>
        <end position="199"/>
    </location>
</feature>
<dbReference type="PANTHER" id="PTHR43811">
    <property type="entry name" value="FKBP-TYPE PEPTIDYL-PROLYL CIS-TRANS ISOMERASE FKPA"/>
    <property type="match status" value="1"/>
</dbReference>
<organism evidence="10">
    <name type="scientific">Thermobifida fusca (strain YX)</name>
    <dbReference type="NCBI Taxonomy" id="269800"/>
    <lineage>
        <taxon>Bacteria</taxon>
        <taxon>Bacillati</taxon>
        <taxon>Actinomycetota</taxon>
        <taxon>Actinomycetes</taxon>
        <taxon>Streptosporangiales</taxon>
        <taxon>Nocardiopsidaceae</taxon>
        <taxon>Thermobifida</taxon>
    </lineage>
</organism>
<feature type="domain" description="PPIase FKBP-type" evidence="9">
    <location>
        <begin position="218"/>
        <end position="309"/>
    </location>
</feature>
<dbReference type="KEGG" id="tfu:Tfu_2285"/>
<evidence type="ECO:0000256" key="6">
    <source>
        <dbReference type="RuleBase" id="RU003915"/>
    </source>
</evidence>
<evidence type="ECO:0000256" key="5">
    <source>
        <dbReference type="PROSITE-ProRule" id="PRU00277"/>
    </source>
</evidence>
<evidence type="ECO:0000256" key="7">
    <source>
        <dbReference type="SAM" id="MobiDB-lite"/>
    </source>
</evidence>
<dbReference type="STRING" id="269800.Tfu_2285"/>
<dbReference type="PROSITE" id="PS50059">
    <property type="entry name" value="FKBP_PPIASE"/>
    <property type="match status" value="1"/>
</dbReference>
<comment type="catalytic activity">
    <reaction evidence="1 5 6">
        <text>[protein]-peptidylproline (omega=180) = [protein]-peptidylproline (omega=0)</text>
        <dbReference type="Rhea" id="RHEA:16237"/>
        <dbReference type="Rhea" id="RHEA-COMP:10747"/>
        <dbReference type="Rhea" id="RHEA-COMP:10748"/>
        <dbReference type="ChEBI" id="CHEBI:83833"/>
        <dbReference type="ChEBI" id="CHEBI:83834"/>
        <dbReference type="EC" id="5.2.1.8"/>
    </reaction>
</comment>
<feature type="chain" id="PRO_5004233705" description="Peptidyl-prolyl cis-trans isomerase" evidence="8">
    <location>
        <begin position="31"/>
        <end position="309"/>
    </location>
</feature>
<dbReference type="Pfam" id="PF00254">
    <property type="entry name" value="FKBP_C"/>
    <property type="match status" value="1"/>
</dbReference>
<reference evidence="10" key="1">
    <citation type="submission" date="2005-07" db="EMBL/GenBank/DDBJ databases">
        <title>Complete sequence of Thermobifida fusca YX.</title>
        <authorList>
            <consortium name="US DOE Joint Genome Institute"/>
            <person name="Copeland A."/>
            <person name="Lucas S."/>
            <person name="Lapidus A."/>
            <person name="Barry K."/>
            <person name="Detter J.C."/>
            <person name="Glavina T."/>
            <person name="Hammon N."/>
            <person name="Israni S."/>
            <person name="Pitluck S."/>
            <person name="Di Bartolo G."/>
            <person name="Chain P."/>
            <person name="Schmutz J."/>
            <person name="Larimer F."/>
            <person name="Land M."/>
            <person name="Lykidis A."/>
            <person name="Richardson P."/>
        </authorList>
    </citation>
    <scope>NUCLEOTIDE SEQUENCE</scope>
    <source>
        <strain evidence="10">YX</strain>
    </source>
</reference>
<dbReference type="SUPFAM" id="SSF54534">
    <property type="entry name" value="FKBP-like"/>
    <property type="match status" value="1"/>
</dbReference>
<dbReference type="PROSITE" id="PS51257">
    <property type="entry name" value="PROKAR_LIPOPROTEIN"/>
    <property type="match status" value="1"/>
</dbReference>
<dbReference type="InterPro" id="IPR046357">
    <property type="entry name" value="PPIase_dom_sf"/>
</dbReference>
<feature type="signal peptide" evidence="8">
    <location>
        <begin position="1"/>
        <end position="30"/>
    </location>
</feature>
<dbReference type="PANTHER" id="PTHR43811:SF19">
    <property type="entry name" value="39 KDA FK506-BINDING NUCLEAR PROTEIN"/>
    <property type="match status" value="1"/>
</dbReference>
<keyword evidence="8" id="KW-0732">Signal</keyword>
<dbReference type="AlphaFoldDB" id="Q47MK2"/>
<gene>
    <name evidence="10" type="ordered locus">Tfu_2285</name>
</gene>
<sequence>MRGGPVAARGVFRSALLLPLSALLLATACAGEGGELPEVTGDFGSEPRVVFTGPLPAEPQYQTILPGKGLPAGKDALLVVRMAQYVWNGSQGVGEPVFSNFSDGADVLLTVDDLGAGELFDDAGPGWEQGSRTVLSLPEDPSAGQETAAATAYVIDVVDHYVAGETVPGEQEETTEPPLGIDVSNHRHPRVVSPTTPPPEQLEKITLIEGEGDPVQEGDRVVIQFAGVAWHSGEVFDSTWEWNGRPSAYTVGIGQLIPGLDEALPGTPTGSRILVVVPPQLAFGSRGNPEIGIPEEETVIYTIDILGRH</sequence>